<proteinExistence type="predicted"/>
<dbReference type="EMBL" id="MU394285">
    <property type="protein sequence ID" value="KAI6091718.1"/>
    <property type="molecule type" value="Genomic_DNA"/>
</dbReference>
<organism evidence="1 2">
    <name type="scientific">Hypoxylon rubiginosum</name>
    <dbReference type="NCBI Taxonomy" id="110542"/>
    <lineage>
        <taxon>Eukaryota</taxon>
        <taxon>Fungi</taxon>
        <taxon>Dikarya</taxon>
        <taxon>Ascomycota</taxon>
        <taxon>Pezizomycotina</taxon>
        <taxon>Sordariomycetes</taxon>
        <taxon>Xylariomycetidae</taxon>
        <taxon>Xylariales</taxon>
        <taxon>Hypoxylaceae</taxon>
        <taxon>Hypoxylon</taxon>
    </lineage>
</organism>
<protein>
    <submittedName>
        <fullName evidence="1">Uncharacterized protein</fullName>
    </submittedName>
</protein>
<gene>
    <name evidence="1" type="ORF">F4821DRAFT_254467</name>
</gene>
<evidence type="ECO:0000313" key="2">
    <source>
        <dbReference type="Proteomes" id="UP001497680"/>
    </source>
</evidence>
<dbReference type="Proteomes" id="UP001497680">
    <property type="component" value="Unassembled WGS sequence"/>
</dbReference>
<reference evidence="1 2" key="1">
    <citation type="journal article" date="2022" name="New Phytol.">
        <title>Ecological generalism drives hyperdiversity of secondary metabolite gene clusters in xylarialean endophytes.</title>
        <authorList>
            <person name="Franco M.E.E."/>
            <person name="Wisecaver J.H."/>
            <person name="Arnold A.E."/>
            <person name="Ju Y.M."/>
            <person name="Slot J.C."/>
            <person name="Ahrendt S."/>
            <person name="Moore L.P."/>
            <person name="Eastman K.E."/>
            <person name="Scott K."/>
            <person name="Konkel Z."/>
            <person name="Mondo S.J."/>
            <person name="Kuo A."/>
            <person name="Hayes R.D."/>
            <person name="Haridas S."/>
            <person name="Andreopoulos B."/>
            <person name="Riley R."/>
            <person name="LaButti K."/>
            <person name="Pangilinan J."/>
            <person name="Lipzen A."/>
            <person name="Amirebrahimi M."/>
            <person name="Yan J."/>
            <person name="Adam C."/>
            <person name="Keymanesh K."/>
            <person name="Ng V."/>
            <person name="Louie K."/>
            <person name="Northen T."/>
            <person name="Drula E."/>
            <person name="Henrissat B."/>
            <person name="Hsieh H.M."/>
            <person name="Youens-Clark K."/>
            <person name="Lutzoni F."/>
            <person name="Miadlikowska J."/>
            <person name="Eastwood D.C."/>
            <person name="Hamelin R.C."/>
            <person name="Grigoriev I.V."/>
            <person name="U'Ren J.M."/>
        </authorList>
    </citation>
    <scope>NUCLEOTIDE SEQUENCE [LARGE SCALE GENOMIC DNA]</scope>
    <source>
        <strain evidence="1 2">ER1909</strain>
    </source>
</reference>
<name>A0ACC0DGK8_9PEZI</name>
<keyword evidence="2" id="KW-1185">Reference proteome</keyword>
<sequence>MLPLLSLLGFGGVGITGGSMAAFIQNLIGNVIAGSPFAILQSAGMVGGGAIAAIIAAVKVLL</sequence>
<accession>A0ACC0DGK8</accession>
<evidence type="ECO:0000313" key="1">
    <source>
        <dbReference type="EMBL" id="KAI6091718.1"/>
    </source>
</evidence>
<comment type="caution">
    <text evidence="1">The sequence shown here is derived from an EMBL/GenBank/DDBJ whole genome shotgun (WGS) entry which is preliminary data.</text>
</comment>